<feature type="compositionally biased region" description="Basic and acidic residues" evidence="1">
    <location>
        <begin position="25"/>
        <end position="34"/>
    </location>
</feature>
<feature type="region of interest" description="Disordered" evidence="1">
    <location>
        <begin position="1"/>
        <end position="50"/>
    </location>
</feature>
<gene>
    <name evidence="2" type="ORF">M1B72_07335</name>
</gene>
<dbReference type="RefSeq" id="WP_248647098.1">
    <property type="nucleotide sequence ID" value="NZ_CP096574.1"/>
</dbReference>
<evidence type="ECO:0000313" key="2">
    <source>
        <dbReference type="EMBL" id="UPU37509.1"/>
    </source>
</evidence>
<dbReference type="Proteomes" id="UP000831485">
    <property type="component" value="Chromosome"/>
</dbReference>
<proteinExistence type="predicted"/>
<sequence>MTDPKRSRGAGLAAVFPSHQADTPPSKEADKLENSHVSMPAKQQDGSVREDRKAIKATYYIDPALIKPLKFLSVEKERDLSSLVNEALRDLLVKHKYNSIRHCYSTT</sequence>
<protein>
    <recommendedName>
        <fullName evidence="4">CopG family transcriptional regulator</fullName>
    </recommendedName>
</protein>
<evidence type="ECO:0000313" key="3">
    <source>
        <dbReference type="Proteomes" id="UP000831485"/>
    </source>
</evidence>
<evidence type="ECO:0008006" key="4">
    <source>
        <dbReference type="Google" id="ProtNLM"/>
    </source>
</evidence>
<reference evidence="2" key="1">
    <citation type="submission" date="2022-04" db="EMBL/GenBank/DDBJ databases">
        <authorList>
            <person name="Liu G."/>
        </authorList>
    </citation>
    <scope>NUCLEOTIDE SEQUENCE</scope>
    <source>
        <strain evidence="2">RG22</strain>
    </source>
</reference>
<evidence type="ECO:0000256" key="1">
    <source>
        <dbReference type="SAM" id="MobiDB-lite"/>
    </source>
</evidence>
<accession>A0ABY4LHQ7</accession>
<dbReference type="EMBL" id="CP096574">
    <property type="protein sequence ID" value="UPU37509.1"/>
    <property type="molecule type" value="Genomic_DNA"/>
</dbReference>
<organism evidence="2 3">
    <name type="scientific">Geomonas paludis</name>
    <dbReference type="NCBI Taxonomy" id="2740185"/>
    <lineage>
        <taxon>Bacteria</taxon>
        <taxon>Pseudomonadati</taxon>
        <taxon>Thermodesulfobacteriota</taxon>
        <taxon>Desulfuromonadia</taxon>
        <taxon>Geobacterales</taxon>
        <taxon>Geobacteraceae</taxon>
        <taxon>Geomonas</taxon>
    </lineage>
</organism>
<keyword evidence="3" id="KW-1185">Reference proteome</keyword>
<name>A0ABY4LHQ7_9BACT</name>